<keyword evidence="2" id="KW-0949">S-adenosyl-L-methionine</keyword>
<dbReference type="SUPFAM" id="SSF102114">
    <property type="entry name" value="Radical SAM enzymes"/>
    <property type="match status" value="1"/>
</dbReference>
<dbReference type="PROSITE" id="PS51918">
    <property type="entry name" value="RADICAL_SAM"/>
    <property type="match status" value="1"/>
</dbReference>
<dbReference type="Gene3D" id="3.20.20.70">
    <property type="entry name" value="Aldolase class I"/>
    <property type="match status" value="1"/>
</dbReference>
<keyword evidence="4" id="KW-0408">Iron</keyword>
<evidence type="ECO:0000256" key="5">
    <source>
        <dbReference type="ARBA" id="ARBA00023014"/>
    </source>
</evidence>
<proteinExistence type="inferred from homology"/>
<evidence type="ECO:0000313" key="9">
    <source>
        <dbReference type="Proteomes" id="UP000231472"/>
    </source>
</evidence>
<evidence type="ECO:0000256" key="6">
    <source>
        <dbReference type="ARBA" id="ARBA00023601"/>
    </source>
</evidence>
<evidence type="ECO:0000256" key="1">
    <source>
        <dbReference type="ARBA" id="ARBA00001966"/>
    </source>
</evidence>
<dbReference type="SFLD" id="SFLDG01067">
    <property type="entry name" value="SPASM/twitch_domain_containing"/>
    <property type="match status" value="1"/>
</dbReference>
<dbReference type="AlphaFoldDB" id="A0A2H0YQG5"/>
<dbReference type="PANTHER" id="PTHR43273:SF3">
    <property type="entry name" value="ANAEROBIC SULFATASE-MATURATING ENZYME HOMOLOG ASLB-RELATED"/>
    <property type="match status" value="1"/>
</dbReference>
<accession>A0A2H0YQG5</accession>
<comment type="caution">
    <text evidence="8">The sequence shown here is derived from an EMBL/GenBank/DDBJ whole genome shotgun (WGS) entry which is preliminary data.</text>
</comment>
<evidence type="ECO:0000256" key="4">
    <source>
        <dbReference type="ARBA" id="ARBA00023004"/>
    </source>
</evidence>
<evidence type="ECO:0000256" key="2">
    <source>
        <dbReference type="ARBA" id="ARBA00022691"/>
    </source>
</evidence>
<dbReference type="Pfam" id="PF04055">
    <property type="entry name" value="Radical_SAM"/>
    <property type="match status" value="1"/>
</dbReference>
<comment type="cofactor">
    <cofactor evidence="1">
        <name>[4Fe-4S] cluster</name>
        <dbReference type="ChEBI" id="CHEBI:49883"/>
    </cofactor>
</comment>
<dbReference type="PANTHER" id="PTHR43273">
    <property type="entry name" value="ANAEROBIC SULFATASE-MATURATING ENZYME HOMOLOG ASLB-RELATED"/>
    <property type="match status" value="1"/>
</dbReference>
<dbReference type="GO" id="GO:0051536">
    <property type="term" value="F:iron-sulfur cluster binding"/>
    <property type="evidence" value="ECO:0007669"/>
    <property type="project" value="UniProtKB-KW"/>
</dbReference>
<dbReference type="GO" id="GO:0016491">
    <property type="term" value="F:oxidoreductase activity"/>
    <property type="evidence" value="ECO:0007669"/>
    <property type="project" value="InterPro"/>
</dbReference>
<dbReference type="NCBIfam" id="TIGR04085">
    <property type="entry name" value="rSAM_more_4Fe4S"/>
    <property type="match status" value="1"/>
</dbReference>
<protein>
    <recommendedName>
        <fullName evidence="7">Radical SAM core domain-containing protein</fullName>
    </recommendedName>
</protein>
<keyword evidence="3" id="KW-0479">Metal-binding</keyword>
<dbReference type="InterPro" id="IPR013785">
    <property type="entry name" value="Aldolase_TIM"/>
</dbReference>
<dbReference type="InterPro" id="IPR023867">
    <property type="entry name" value="Sulphatase_maturase_rSAM"/>
</dbReference>
<evidence type="ECO:0000313" key="8">
    <source>
        <dbReference type="EMBL" id="PIS39992.1"/>
    </source>
</evidence>
<dbReference type="CDD" id="cd01335">
    <property type="entry name" value="Radical_SAM"/>
    <property type="match status" value="1"/>
</dbReference>
<comment type="similarity">
    <text evidence="6">Belongs to the radical SAM superfamily. Anaerobic sulfatase-maturating enzyme family.</text>
</comment>
<feature type="domain" description="Radical SAM core" evidence="7">
    <location>
        <begin position="3"/>
        <end position="234"/>
    </location>
</feature>
<dbReference type="EMBL" id="PEYC01000042">
    <property type="protein sequence ID" value="PIS39992.1"/>
    <property type="molecule type" value="Genomic_DNA"/>
</dbReference>
<name>A0A2H0YQG5_9BACT</name>
<keyword evidence="5" id="KW-0411">Iron-sulfur</keyword>
<dbReference type="InterPro" id="IPR007197">
    <property type="entry name" value="rSAM"/>
</dbReference>
<dbReference type="Proteomes" id="UP000231472">
    <property type="component" value="Unassembled WGS sequence"/>
</dbReference>
<evidence type="ECO:0000259" key="7">
    <source>
        <dbReference type="PROSITE" id="PS51918"/>
    </source>
</evidence>
<dbReference type="GO" id="GO:0046872">
    <property type="term" value="F:metal ion binding"/>
    <property type="evidence" value="ECO:0007669"/>
    <property type="project" value="UniProtKB-KW"/>
</dbReference>
<reference evidence="9" key="1">
    <citation type="submission" date="2017-09" db="EMBL/GenBank/DDBJ databases">
        <title>Depth-based differentiation of microbial function through sediment-hosted aquifers and enrichment of novel symbionts in the deep terrestrial subsurface.</title>
        <authorList>
            <person name="Probst A.J."/>
            <person name="Ladd B."/>
            <person name="Jarett J.K."/>
            <person name="Geller-Mcgrath D.E."/>
            <person name="Sieber C.M.K."/>
            <person name="Emerson J.B."/>
            <person name="Anantharaman K."/>
            <person name="Thomas B.C."/>
            <person name="Malmstrom R."/>
            <person name="Stieglmeier M."/>
            <person name="Klingl A."/>
            <person name="Woyke T."/>
            <person name="Ryan C.M."/>
            <person name="Banfield J.F."/>
        </authorList>
    </citation>
    <scope>NUCLEOTIDE SEQUENCE [LARGE SCALE GENOMIC DNA]</scope>
</reference>
<evidence type="ECO:0000256" key="3">
    <source>
        <dbReference type="ARBA" id="ARBA00022723"/>
    </source>
</evidence>
<gene>
    <name evidence="8" type="ORF">COT32_02145</name>
</gene>
<dbReference type="InterPro" id="IPR023885">
    <property type="entry name" value="4Fe4S-binding_SPASM_dom"/>
</dbReference>
<dbReference type="SFLD" id="SFLDS00029">
    <property type="entry name" value="Radical_SAM"/>
    <property type="match status" value="1"/>
</dbReference>
<sequence length="348" mass="40058">MEKIVPKGAWLTVNQQCNLRCKWCYVLAAGYQKDNEMTFDFAKEITKIIHGLNIQSIIILGGEPTLWESLCSFNKFCKELKITTTLVTNGLMFGDDNFWEKYIQSPNDRMGISLKAGNREQMFKAARSRKFRTLEKGVSRALQYLDNCGVSITYNSFYSENLLEVVKFALNCGAKSVKVDFCSTVFVANQPCSKYMVESSILVANILRDYPELERITDGHIVFEMNLPLCIWPEDFIEKLLEEKRIITVCQLLKREGVIFGTDGRLQLCNALFDYPVGRYPKDFYDSATLLDFLNTRRMASWYDRIARYPSSKCKKCDRYPVCGGGCPLRWAVDDPKKIIKGRVPERR</sequence>
<dbReference type="InterPro" id="IPR058240">
    <property type="entry name" value="rSAM_sf"/>
</dbReference>
<organism evidence="8 9">
    <name type="scientific">Candidatus Nealsonbacteria bacterium CG08_land_8_20_14_0_20_36_22</name>
    <dbReference type="NCBI Taxonomy" id="1974704"/>
    <lineage>
        <taxon>Bacteria</taxon>
        <taxon>Candidatus Nealsoniibacteriota</taxon>
    </lineage>
</organism>